<feature type="compositionally biased region" description="Basic and acidic residues" evidence="4">
    <location>
        <begin position="460"/>
        <end position="529"/>
    </location>
</feature>
<feature type="region of interest" description="Disordered" evidence="4">
    <location>
        <begin position="334"/>
        <end position="410"/>
    </location>
</feature>
<dbReference type="AlphaFoldDB" id="A0A9D9E0D9"/>
<accession>A0A9D9E0D9</accession>
<keyword evidence="1 6" id="KW-0489">Methyltransferase</keyword>
<feature type="domain" description="S-adenosylmethionine-dependent methyltransferase" evidence="5">
    <location>
        <begin position="102"/>
        <end position="267"/>
    </location>
</feature>
<proteinExistence type="predicted"/>
<keyword evidence="3" id="KW-0949">S-adenosyl-L-methionine</keyword>
<dbReference type="Gene3D" id="3.40.50.150">
    <property type="entry name" value="Vaccinia Virus protein VP39"/>
    <property type="match status" value="1"/>
</dbReference>
<dbReference type="GO" id="GO:0008168">
    <property type="term" value="F:methyltransferase activity"/>
    <property type="evidence" value="ECO:0007669"/>
    <property type="project" value="UniProtKB-KW"/>
</dbReference>
<name>A0A9D9E0D9_9SPIO</name>
<sequence>MAMQEFEKKDFSKLLKHGALEGHRWMKNTDSTCVRVYDRNLQSFPLTIDFYGPYALVTDYSNDGFTDEDRTVTEDLISRFLYVENSRIIWKARKKREGREQHEKGEESLRVSVKENGLLFETELLTYTDTGLFLDQAETRARVMSISQSMKVLNLFSYTGAFSVYAAAGGADTVVSVDLSNVYTAWARKNLEQNGYLDEKKYHAVQSDAAAYLDEAYKRGERYDIVIFDPPAFSNSHKAGDFDVQKDYTAYLSRISRILSDGGVVVFSENLKDFRFAKNYLKPYWKTLEITEEVRAQGFSAKRSGLRVWMLKKTAEMKEIDYRYAAKKRSEMDEEKAERLTLDGQEREADDVRSGKQEDERREERRDRRPYERRGFDSRDRRGRDRDYQERRGGSSWRDRDDRRGGRDRYERSDYRDRDRYENRDRYDRYDRPRYRDDWRDDRPRRRDDWRDDSYRDRDRRPYGDKESYRQRESWPGRREGGRDRSFSRDRDWDNDTGRFYRGERDSRPRREERYSPSGEDRRPFGDNTRRRRNAPKPYGYDSFMITKNRDTANVGWLKNTEVRGDDDDKSRT</sequence>
<feature type="compositionally biased region" description="Basic and acidic residues" evidence="4">
    <location>
        <begin position="561"/>
        <end position="573"/>
    </location>
</feature>
<gene>
    <name evidence="6" type="ORF">IAA97_04165</name>
</gene>
<evidence type="ECO:0000256" key="3">
    <source>
        <dbReference type="ARBA" id="ARBA00022691"/>
    </source>
</evidence>
<evidence type="ECO:0000259" key="5">
    <source>
        <dbReference type="Pfam" id="PF10672"/>
    </source>
</evidence>
<dbReference type="InterPro" id="IPR019614">
    <property type="entry name" value="SAM-dep_methyl-trfase"/>
</dbReference>
<dbReference type="Gene3D" id="3.30.750.80">
    <property type="entry name" value="RNA methyltransferase domain (HRMD) like"/>
    <property type="match status" value="1"/>
</dbReference>
<dbReference type="EMBL" id="JADIMT010000053">
    <property type="protein sequence ID" value="MBO8436153.1"/>
    <property type="molecule type" value="Genomic_DNA"/>
</dbReference>
<protein>
    <submittedName>
        <fullName evidence="6">Class I SAM-dependent methyltransferase</fullName>
    </submittedName>
</protein>
<comment type="caution">
    <text evidence="6">The sequence shown here is derived from an EMBL/GenBank/DDBJ whole genome shotgun (WGS) entry which is preliminary data.</text>
</comment>
<dbReference type="PANTHER" id="PTHR43042:SF3">
    <property type="entry name" value="RIBOSOMAL RNA LARGE SUBUNIT METHYLTRANSFERASE YWBD-RELATED"/>
    <property type="match status" value="1"/>
</dbReference>
<evidence type="ECO:0000256" key="4">
    <source>
        <dbReference type="SAM" id="MobiDB-lite"/>
    </source>
</evidence>
<dbReference type="Pfam" id="PF10672">
    <property type="entry name" value="Methyltrans_SAM"/>
    <property type="match status" value="1"/>
</dbReference>
<organism evidence="6 7">
    <name type="scientific">Candidatus Ornithospirochaeta stercoripullorum</name>
    <dbReference type="NCBI Taxonomy" id="2840899"/>
    <lineage>
        <taxon>Bacteria</taxon>
        <taxon>Pseudomonadati</taxon>
        <taxon>Spirochaetota</taxon>
        <taxon>Spirochaetia</taxon>
        <taxon>Spirochaetales</taxon>
        <taxon>Spirochaetaceae</taxon>
        <taxon>Spirochaetaceae incertae sedis</taxon>
        <taxon>Candidatus Ornithospirochaeta</taxon>
    </lineage>
</organism>
<dbReference type="CDD" id="cd02440">
    <property type="entry name" value="AdoMet_MTases"/>
    <property type="match status" value="1"/>
</dbReference>
<evidence type="ECO:0000256" key="1">
    <source>
        <dbReference type="ARBA" id="ARBA00022603"/>
    </source>
</evidence>
<keyword evidence="2" id="KW-0808">Transferase</keyword>
<dbReference type="PANTHER" id="PTHR43042">
    <property type="entry name" value="SAM-DEPENDENT METHYLTRANSFERASE"/>
    <property type="match status" value="1"/>
</dbReference>
<dbReference type="Proteomes" id="UP000823615">
    <property type="component" value="Unassembled WGS sequence"/>
</dbReference>
<evidence type="ECO:0000256" key="2">
    <source>
        <dbReference type="ARBA" id="ARBA00022679"/>
    </source>
</evidence>
<dbReference type="SUPFAM" id="SSF53335">
    <property type="entry name" value="S-adenosyl-L-methionine-dependent methyltransferases"/>
    <property type="match status" value="1"/>
</dbReference>
<dbReference type="InterPro" id="IPR029063">
    <property type="entry name" value="SAM-dependent_MTases_sf"/>
</dbReference>
<reference evidence="6" key="1">
    <citation type="submission" date="2020-10" db="EMBL/GenBank/DDBJ databases">
        <authorList>
            <person name="Gilroy R."/>
        </authorList>
    </citation>
    <scope>NUCLEOTIDE SEQUENCE</scope>
    <source>
        <strain evidence="6">7293</strain>
    </source>
</reference>
<evidence type="ECO:0000313" key="6">
    <source>
        <dbReference type="EMBL" id="MBO8436153.1"/>
    </source>
</evidence>
<reference evidence="6" key="2">
    <citation type="journal article" date="2021" name="PeerJ">
        <title>Extensive microbial diversity within the chicken gut microbiome revealed by metagenomics and culture.</title>
        <authorList>
            <person name="Gilroy R."/>
            <person name="Ravi A."/>
            <person name="Getino M."/>
            <person name="Pursley I."/>
            <person name="Horton D.L."/>
            <person name="Alikhan N.F."/>
            <person name="Baker D."/>
            <person name="Gharbi K."/>
            <person name="Hall N."/>
            <person name="Watson M."/>
            <person name="Adriaenssens E.M."/>
            <person name="Foster-Nyarko E."/>
            <person name="Jarju S."/>
            <person name="Secka A."/>
            <person name="Antonio M."/>
            <person name="Oren A."/>
            <person name="Chaudhuri R.R."/>
            <person name="La Ragione R."/>
            <person name="Hildebrand F."/>
            <person name="Pallen M.J."/>
        </authorList>
    </citation>
    <scope>NUCLEOTIDE SEQUENCE</scope>
    <source>
        <strain evidence="6">7293</strain>
    </source>
</reference>
<feature type="region of interest" description="Disordered" evidence="4">
    <location>
        <begin position="460"/>
        <end position="573"/>
    </location>
</feature>
<evidence type="ECO:0000313" key="7">
    <source>
        <dbReference type="Proteomes" id="UP000823615"/>
    </source>
</evidence>
<dbReference type="GO" id="GO:0032259">
    <property type="term" value="P:methylation"/>
    <property type="evidence" value="ECO:0007669"/>
    <property type="project" value="UniProtKB-KW"/>
</dbReference>